<accession>A0A9I9E2T3</accession>
<reference evidence="1" key="1">
    <citation type="submission" date="2023-03" db="UniProtKB">
        <authorList>
            <consortium name="EnsemblPlants"/>
        </authorList>
    </citation>
    <scope>IDENTIFICATION</scope>
</reference>
<dbReference type="EnsemblPlants" id="MELO3C027831.2.1">
    <property type="protein sequence ID" value="MELO3C027831.2.1"/>
    <property type="gene ID" value="MELO3C027831.2"/>
</dbReference>
<evidence type="ECO:0000313" key="1">
    <source>
        <dbReference type="EnsemblPlants" id="MELO3C027831.2.1"/>
    </source>
</evidence>
<dbReference type="Gramene" id="MELO3C027831.2.1">
    <property type="protein sequence ID" value="MELO3C027831.2.1"/>
    <property type="gene ID" value="MELO3C027831.2"/>
</dbReference>
<dbReference type="AlphaFoldDB" id="A0A9I9E2T3"/>
<proteinExistence type="predicted"/>
<sequence>METVPENSIPWLSDSIAKIREDGKSGVENLTEECVSTMADVTRLLMKIGGTEFRMRYTEYYFDYSFILISVFSRLWRLTLEISLTLFSHGSTEVS</sequence>
<protein>
    <submittedName>
        <fullName evidence="1">Uncharacterized protein</fullName>
    </submittedName>
</protein>
<organism evidence="1">
    <name type="scientific">Cucumis melo</name>
    <name type="common">Muskmelon</name>
    <dbReference type="NCBI Taxonomy" id="3656"/>
    <lineage>
        <taxon>Eukaryota</taxon>
        <taxon>Viridiplantae</taxon>
        <taxon>Streptophyta</taxon>
        <taxon>Embryophyta</taxon>
        <taxon>Tracheophyta</taxon>
        <taxon>Spermatophyta</taxon>
        <taxon>Magnoliopsida</taxon>
        <taxon>eudicotyledons</taxon>
        <taxon>Gunneridae</taxon>
        <taxon>Pentapetalae</taxon>
        <taxon>rosids</taxon>
        <taxon>fabids</taxon>
        <taxon>Cucurbitales</taxon>
        <taxon>Cucurbitaceae</taxon>
        <taxon>Benincaseae</taxon>
        <taxon>Cucumis</taxon>
    </lineage>
</organism>
<name>A0A9I9E2T3_CUCME</name>